<dbReference type="KEGG" id="kfl:Kfla_2332"/>
<organism evidence="2 3">
    <name type="scientific">Kribbella flavida (strain DSM 17836 / JCM 10339 / NBRC 14399)</name>
    <dbReference type="NCBI Taxonomy" id="479435"/>
    <lineage>
        <taxon>Bacteria</taxon>
        <taxon>Bacillati</taxon>
        <taxon>Actinomycetota</taxon>
        <taxon>Actinomycetes</taxon>
        <taxon>Propionibacteriales</taxon>
        <taxon>Kribbellaceae</taxon>
        <taxon>Kribbella</taxon>
    </lineage>
</organism>
<protein>
    <submittedName>
        <fullName evidence="2">Uncharacterized protein</fullName>
    </submittedName>
</protein>
<dbReference type="Proteomes" id="UP000007967">
    <property type="component" value="Chromosome"/>
</dbReference>
<sequence length="52" mass="5517">MASELLPRLAPLTEAAGEASHISPWWYGGFSLFVLVALLAVTVILGNGRPHS</sequence>
<accession>D2PUU2</accession>
<evidence type="ECO:0000313" key="3">
    <source>
        <dbReference type="Proteomes" id="UP000007967"/>
    </source>
</evidence>
<dbReference type="STRING" id="479435.Kfla_2332"/>
<keyword evidence="1" id="KW-1133">Transmembrane helix</keyword>
<keyword evidence="3" id="KW-1185">Reference proteome</keyword>
<dbReference type="HOGENOM" id="CLU_3080927_0_0_11"/>
<name>D2PUU2_KRIFD</name>
<keyword evidence="1" id="KW-0812">Transmembrane</keyword>
<evidence type="ECO:0000256" key="1">
    <source>
        <dbReference type="SAM" id="Phobius"/>
    </source>
</evidence>
<reference evidence="3" key="1">
    <citation type="submission" date="2009-09" db="EMBL/GenBank/DDBJ databases">
        <title>The complete genome of Kribbella flavida DSM 17836.</title>
        <authorList>
            <consortium name="US DOE Joint Genome Institute (JGI-PGF)"/>
            <person name="Lucas S."/>
            <person name="Copeland A."/>
            <person name="Lapidus A."/>
            <person name="Glavina del Rio T."/>
            <person name="Dalin E."/>
            <person name="Tice H."/>
            <person name="Bruce D."/>
            <person name="Goodwin L."/>
            <person name="Pitluck S."/>
            <person name="Kyrpides N."/>
            <person name="Mavromatis K."/>
            <person name="Ivanova N."/>
            <person name="Saunders E."/>
            <person name="Brettin T."/>
            <person name="Detter J.C."/>
            <person name="Han C."/>
            <person name="Larimer F."/>
            <person name="Land M."/>
            <person name="Hauser L."/>
            <person name="Markowitz V."/>
            <person name="Cheng J.-F."/>
            <person name="Hugenholtz P."/>
            <person name="Woyke T."/>
            <person name="Wu D."/>
            <person name="Pukall R."/>
            <person name="Klenk H.-P."/>
            <person name="Eisen J.A."/>
        </authorList>
    </citation>
    <scope>NUCLEOTIDE SEQUENCE [LARGE SCALE GENOMIC DNA]</scope>
    <source>
        <strain evidence="3">DSM 17836 / JCM 10339 / NBRC 14399</strain>
    </source>
</reference>
<gene>
    <name evidence="2" type="ordered locus">Kfla_2332</name>
</gene>
<proteinExistence type="predicted"/>
<dbReference type="RefSeq" id="WP_012919964.1">
    <property type="nucleotide sequence ID" value="NC_013729.1"/>
</dbReference>
<dbReference type="AlphaFoldDB" id="D2PUU2"/>
<evidence type="ECO:0000313" key="2">
    <source>
        <dbReference type="EMBL" id="ADB31408.1"/>
    </source>
</evidence>
<keyword evidence="1" id="KW-0472">Membrane</keyword>
<dbReference type="EMBL" id="CP001736">
    <property type="protein sequence ID" value="ADB31408.1"/>
    <property type="molecule type" value="Genomic_DNA"/>
</dbReference>
<feature type="transmembrane region" description="Helical" evidence="1">
    <location>
        <begin position="25"/>
        <end position="46"/>
    </location>
</feature>
<reference evidence="2 3" key="2">
    <citation type="journal article" date="2010" name="Stand. Genomic Sci.">
        <title>Complete genome sequence of Kribbella flavida type strain (IFO 14399).</title>
        <authorList>
            <person name="Pukall R."/>
            <person name="Lapidus A."/>
            <person name="Glavina Del Rio T."/>
            <person name="Copeland A."/>
            <person name="Tice H."/>
            <person name="Cheng J.-F."/>
            <person name="Lucas S."/>
            <person name="Chen F."/>
            <person name="Nolan M."/>
            <person name="LaButti K."/>
            <person name="Pati A."/>
            <person name="Ivanova N."/>
            <person name="Mavrommatis K."/>
            <person name="Mikhailova N."/>
            <person name="Pitluck S."/>
            <person name="Bruce D."/>
            <person name="Goodwin L."/>
            <person name="Land M."/>
            <person name="Hauser L."/>
            <person name="Chang Y.-J."/>
            <person name="Jeffries C.D."/>
            <person name="Chen A."/>
            <person name="Palaniappan K."/>
            <person name="Chain P."/>
            <person name="Rohde M."/>
            <person name="Goeker M."/>
            <person name="Bristow J."/>
            <person name="Eisen J.A."/>
            <person name="Markowitz V."/>
            <person name="Hugenholtz P."/>
            <person name="Kyrpides N.C."/>
            <person name="Klenk H.-P."/>
            <person name="Brettin T."/>
        </authorList>
    </citation>
    <scope>NUCLEOTIDE SEQUENCE [LARGE SCALE GENOMIC DNA]</scope>
    <source>
        <strain evidence="3">DSM 17836 / JCM 10339 / NBRC 14399</strain>
    </source>
</reference>